<evidence type="ECO:0000313" key="1">
    <source>
        <dbReference type="EMBL" id="SUM31728.1"/>
    </source>
</evidence>
<gene>
    <name evidence="1" type="ORF">NCTC12195_01163</name>
</gene>
<dbReference type="EMBL" id="UHDK01000001">
    <property type="protein sequence ID" value="SUM31728.1"/>
    <property type="molecule type" value="Genomic_DNA"/>
</dbReference>
<dbReference type="AlphaFoldDB" id="A0A380FC23"/>
<proteinExistence type="predicted"/>
<dbReference type="Proteomes" id="UP000255277">
    <property type="component" value="Unassembled WGS sequence"/>
</dbReference>
<reference evidence="1 2" key="1">
    <citation type="submission" date="2018-06" db="EMBL/GenBank/DDBJ databases">
        <authorList>
            <consortium name="Pathogen Informatics"/>
            <person name="Doyle S."/>
        </authorList>
    </citation>
    <scope>NUCLEOTIDE SEQUENCE [LARGE SCALE GENOMIC DNA]</scope>
    <source>
        <strain evidence="1 2">NCTC12195</strain>
    </source>
</reference>
<organism evidence="1 2">
    <name type="scientific">Staphylococcus gallinarum</name>
    <dbReference type="NCBI Taxonomy" id="1293"/>
    <lineage>
        <taxon>Bacteria</taxon>
        <taxon>Bacillati</taxon>
        <taxon>Bacillota</taxon>
        <taxon>Bacilli</taxon>
        <taxon>Bacillales</taxon>
        <taxon>Staphylococcaceae</taxon>
        <taxon>Staphylococcus</taxon>
    </lineage>
</organism>
<sequence length="44" mass="5204">MDYDKDFDKSNINKVDPKAAKKNGICHWYLVMRWSGLTLVYILI</sequence>
<accession>A0A380FC23</accession>
<evidence type="ECO:0000313" key="2">
    <source>
        <dbReference type="Proteomes" id="UP000255277"/>
    </source>
</evidence>
<name>A0A380FC23_STAGA</name>
<protein>
    <submittedName>
        <fullName evidence="1">Proline betaine transporter</fullName>
    </submittedName>
</protein>